<reference evidence="5" key="1">
    <citation type="journal article" date="2017" name="Nature">
        <title>The sunflower genome provides insights into oil metabolism, flowering and Asterid evolution.</title>
        <authorList>
            <person name="Badouin H."/>
            <person name="Gouzy J."/>
            <person name="Grassa C.J."/>
            <person name="Murat F."/>
            <person name="Staton S.E."/>
            <person name="Cottret L."/>
            <person name="Lelandais-Briere C."/>
            <person name="Owens G.L."/>
            <person name="Carrere S."/>
            <person name="Mayjonade B."/>
            <person name="Legrand L."/>
            <person name="Gill N."/>
            <person name="Kane N.C."/>
            <person name="Bowers J.E."/>
            <person name="Hubner S."/>
            <person name="Bellec A."/>
            <person name="Berard A."/>
            <person name="Berges H."/>
            <person name="Blanchet N."/>
            <person name="Boniface M.C."/>
            <person name="Brunel D."/>
            <person name="Catrice O."/>
            <person name="Chaidir N."/>
            <person name="Claudel C."/>
            <person name="Donnadieu C."/>
            <person name="Faraut T."/>
            <person name="Fievet G."/>
            <person name="Helmstetter N."/>
            <person name="King M."/>
            <person name="Knapp S.J."/>
            <person name="Lai Z."/>
            <person name="Le Paslier M.C."/>
            <person name="Lippi Y."/>
            <person name="Lorenzon L."/>
            <person name="Mandel J.R."/>
            <person name="Marage G."/>
            <person name="Marchand G."/>
            <person name="Marquand E."/>
            <person name="Bret-Mestries E."/>
            <person name="Morien E."/>
            <person name="Nambeesan S."/>
            <person name="Nguyen T."/>
            <person name="Pegot-Espagnet P."/>
            <person name="Pouilly N."/>
            <person name="Raftis F."/>
            <person name="Sallet E."/>
            <person name="Schiex T."/>
            <person name="Thomas J."/>
            <person name="Vandecasteele C."/>
            <person name="Vares D."/>
            <person name="Vear F."/>
            <person name="Vautrin S."/>
            <person name="Crespi M."/>
            <person name="Mangin B."/>
            <person name="Burke J.M."/>
            <person name="Salse J."/>
            <person name="Munos S."/>
            <person name="Vincourt P."/>
            <person name="Rieseberg L.H."/>
            <person name="Langlade N.B."/>
        </authorList>
    </citation>
    <scope>NUCLEOTIDE SEQUENCE [LARGE SCALE GENOMIC DNA]</scope>
    <source>
        <strain evidence="5">cv. SF193</strain>
    </source>
</reference>
<evidence type="ECO:0000256" key="1">
    <source>
        <dbReference type="SAM" id="MobiDB-lite"/>
    </source>
</evidence>
<dbReference type="InterPro" id="IPR006527">
    <property type="entry name" value="F-box-assoc_dom_typ1"/>
</dbReference>
<feature type="compositionally biased region" description="Low complexity" evidence="1">
    <location>
        <begin position="12"/>
        <end position="24"/>
    </location>
</feature>
<protein>
    <submittedName>
        <fullName evidence="4">Putative F-box domain-containing protein</fullName>
    </submittedName>
</protein>
<evidence type="ECO:0000259" key="3">
    <source>
        <dbReference type="Pfam" id="PF07734"/>
    </source>
</evidence>
<gene>
    <name evidence="4" type="ORF">HannXRQ_Chr16g0526261</name>
</gene>
<dbReference type="Pfam" id="PF00646">
    <property type="entry name" value="F-box"/>
    <property type="match status" value="1"/>
</dbReference>
<sequence length="338" mass="38580">MDTTPKIKKTPQQQASMDQQSTQSGAVVGSNDTLLTDILLRLPVTSILRFKSVSKHWYSLLGQKHFTHRYDTHSKSPGVFARDKYIPFDAEDPNTPPVDTLSSYIDSFTSVRVLQSCNGLLLCCTDQWPKIRKSGHKYYVFNPTTKQLALIPSVLGGLKARKTIRFMGLAFHQTDCAHYKVVCIRNVLSYVESYQVQVYSSDTREWKISTESFSATKPVFFGHLHLILHMDRGDDSLLLNVYEMLSDHSGWFVKYQVQLGELLGAFPEMVSEDRYDFKVIDVVRGEEEGDSFVVLKTSKRIITYNVHDKSFKLVLSFAGHSYEGSLVFHRYTETLSLF</sequence>
<evidence type="ECO:0000259" key="2">
    <source>
        <dbReference type="Pfam" id="PF00646"/>
    </source>
</evidence>
<organism evidence="4 5">
    <name type="scientific">Helianthus annuus</name>
    <name type="common">Common sunflower</name>
    <dbReference type="NCBI Taxonomy" id="4232"/>
    <lineage>
        <taxon>Eukaryota</taxon>
        <taxon>Viridiplantae</taxon>
        <taxon>Streptophyta</taxon>
        <taxon>Embryophyta</taxon>
        <taxon>Tracheophyta</taxon>
        <taxon>Spermatophyta</taxon>
        <taxon>Magnoliopsida</taxon>
        <taxon>eudicotyledons</taxon>
        <taxon>Gunneridae</taxon>
        <taxon>Pentapetalae</taxon>
        <taxon>asterids</taxon>
        <taxon>campanulids</taxon>
        <taxon>Asterales</taxon>
        <taxon>Asteraceae</taxon>
        <taxon>Asteroideae</taxon>
        <taxon>Heliantheae alliance</taxon>
        <taxon>Heliantheae</taxon>
        <taxon>Helianthus</taxon>
    </lineage>
</organism>
<evidence type="ECO:0000313" key="5">
    <source>
        <dbReference type="Proteomes" id="UP000215914"/>
    </source>
</evidence>
<dbReference type="InParanoid" id="A0A251S6K2"/>
<accession>A0A251S6K2</accession>
<dbReference type="PANTHER" id="PTHR35546">
    <property type="entry name" value="F-BOX PROTEIN INTERACTION DOMAIN PROTEIN-RELATED"/>
    <property type="match status" value="1"/>
</dbReference>
<name>A0A251S6K2_HELAN</name>
<dbReference type="PANTHER" id="PTHR35546:SF115">
    <property type="entry name" value="F-BOX DOMAIN-CONTAINING PROTEIN"/>
    <property type="match status" value="1"/>
</dbReference>
<dbReference type="InterPro" id="IPR055290">
    <property type="entry name" value="At3g26010-like"/>
</dbReference>
<feature type="domain" description="F-box associated beta-propeller type 1" evidence="3">
    <location>
        <begin position="109"/>
        <end position="211"/>
    </location>
</feature>
<evidence type="ECO:0000313" key="4">
    <source>
        <dbReference type="EMBL" id="OTF92831.1"/>
    </source>
</evidence>
<dbReference type="Pfam" id="PF07734">
    <property type="entry name" value="FBA_1"/>
    <property type="match status" value="1"/>
</dbReference>
<dbReference type="InterPro" id="IPR036047">
    <property type="entry name" value="F-box-like_dom_sf"/>
</dbReference>
<dbReference type="EMBL" id="CM007905">
    <property type="protein sequence ID" value="OTF92831.1"/>
    <property type="molecule type" value="Genomic_DNA"/>
</dbReference>
<keyword evidence="5" id="KW-1185">Reference proteome</keyword>
<dbReference type="SUPFAM" id="SSF81383">
    <property type="entry name" value="F-box domain"/>
    <property type="match status" value="1"/>
</dbReference>
<dbReference type="FunCoup" id="A0A251S6K2">
    <property type="interactions" value="1817"/>
</dbReference>
<dbReference type="Proteomes" id="UP000215914">
    <property type="component" value="Chromosome 16"/>
</dbReference>
<dbReference type="InterPro" id="IPR001810">
    <property type="entry name" value="F-box_dom"/>
</dbReference>
<dbReference type="AlphaFoldDB" id="A0A251S6K2"/>
<dbReference type="OMA" id="FEANCIQ"/>
<feature type="domain" description="F-box" evidence="2">
    <location>
        <begin position="33"/>
        <end position="67"/>
    </location>
</feature>
<proteinExistence type="predicted"/>
<dbReference type="CDD" id="cd22157">
    <property type="entry name" value="F-box_AtFBW1-like"/>
    <property type="match status" value="1"/>
</dbReference>
<feature type="region of interest" description="Disordered" evidence="1">
    <location>
        <begin position="1"/>
        <end position="26"/>
    </location>
</feature>